<reference evidence="2 3" key="1">
    <citation type="submission" date="2020-07" db="EMBL/GenBank/DDBJ databases">
        <title>Description of Limosilactobacillus balticus sp. nov., Limosilactobacillus agrestis sp. nov., Limosilactobacillus albertensis sp. nov., Limosilactobacillus rudii sp. nov., Limosilactobacillus fastidiosus sp. nov., five novel Limosilactobacillus species isolated from the vertebrate gastrointestinal tract, and proposal of 6 subspecies of Limosilactobacillus reuteri adapted to the gastrointestinal tract of specific vertebrate hosts.</title>
        <authorList>
            <person name="Li F."/>
            <person name="Cheng C."/>
            <person name="Zheng J."/>
            <person name="Quevedo R.M."/>
            <person name="Li J."/>
            <person name="Roos S."/>
            <person name="Gaenzle M.G."/>
            <person name="Walter J."/>
        </authorList>
    </citation>
    <scope>NUCLEOTIDE SEQUENCE [LARGE SCALE GENOMIC DNA]</scope>
    <source>
        <strain evidence="2 3">STM2_1</strain>
    </source>
</reference>
<keyword evidence="1" id="KW-1133">Transmembrane helix</keyword>
<keyword evidence="1" id="KW-0812">Transmembrane</keyword>
<dbReference type="AlphaFoldDB" id="A0A7W3UM86"/>
<evidence type="ECO:0000256" key="1">
    <source>
        <dbReference type="SAM" id="Phobius"/>
    </source>
</evidence>
<protein>
    <submittedName>
        <fullName evidence="2">Uncharacterized protein</fullName>
    </submittedName>
</protein>
<name>A0A7W3UM86_9LACO</name>
<evidence type="ECO:0000313" key="3">
    <source>
        <dbReference type="Proteomes" id="UP000517106"/>
    </source>
</evidence>
<organism evidence="2 3">
    <name type="scientific">Limosilactobacillus rudii</name>
    <dbReference type="NCBI Taxonomy" id="2759755"/>
    <lineage>
        <taxon>Bacteria</taxon>
        <taxon>Bacillati</taxon>
        <taxon>Bacillota</taxon>
        <taxon>Bacilli</taxon>
        <taxon>Lactobacillales</taxon>
        <taxon>Lactobacillaceae</taxon>
        <taxon>Limosilactobacillus</taxon>
    </lineage>
</organism>
<dbReference type="RefSeq" id="WP_182596876.1">
    <property type="nucleotide sequence ID" value="NZ_JACIVA010000055.1"/>
</dbReference>
<keyword evidence="3" id="KW-1185">Reference proteome</keyword>
<feature type="transmembrane region" description="Helical" evidence="1">
    <location>
        <begin position="60"/>
        <end position="80"/>
    </location>
</feature>
<keyword evidence="1" id="KW-0472">Membrane</keyword>
<dbReference type="Proteomes" id="UP000517106">
    <property type="component" value="Unassembled WGS sequence"/>
</dbReference>
<comment type="caution">
    <text evidence="2">The sequence shown here is derived from an EMBL/GenBank/DDBJ whole genome shotgun (WGS) entry which is preliminary data.</text>
</comment>
<proteinExistence type="predicted"/>
<accession>A0A7W3UM86</accession>
<evidence type="ECO:0000313" key="2">
    <source>
        <dbReference type="EMBL" id="MBB1098164.1"/>
    </source>
</evidence>
<dbReference type="EMBL" id="JACIVA010000055">
    <property type="protein sequence ID" value="MBB1098164.1"/>
    <property type="molecule type" value="Genomic_DNA"/>
</dbReference>
<sequence>MPSDSKNNHSILGIVCPYCGRTCALGTKRCPNCHHELKDPHYTLSNNFQTSPTATKKSKILKGTAIILVILFAVGLGWLFKNKTITNNSLSPYIYVQINYYNKQKRILQTDYYVAKQNVSNKKAQHKFILGYLGRGKRGKNLIRDNDITTMGKRFTHTSHYQLRIHKKVTYLTGPQFITIKESSAIVLPARQINGFNPTHVPATNILKCKSKNQQVHFIKIIPVAISANS</sequence>
<gene>
    <name evidence="2" type="ORF">H5S09_09465</name>
</gene>